<dbReference type="FunFam" id="3.20.20.70:FF:000014">
    <property type="entry name" value="Probable dual-specificity RNA methyltransferase RlmN"/>
    <property type="match status" value="1"/>
</dbReference>
<feature type="binding site" evidence="12">
    <location>
        <begin position="187"/>
        <end position="188"/>
    </location>
    <ligand>
        <name>S-adenosyl-L-methionine</name>
        <dbReference type="ChEBI" id="CHEBI:59789"/>
    </ligand>
</feature>
<dbReference type="InterPro" id="IPR013785">
    <property type="entry name" value="Aldolase_TIM"/>
</dbReference>
<dbReference type="HAMAP" id="MF_01849">
    <property type="entry name" value="RNA_methyltr_RlmN"/>
    <property type="match status" value="1"/>
</dbReference>
<dbReference type="GO" id="GO:0002935">
    <property type="term" value="F:tRNA (adenine(37)-C2)-methyltransferase activity"/>
    <property type="evidence" value="ECO:0007669"/>
    <property type="project" value="UniProtKB-UniRule"/>
</dbReference>
<comment type="similarity">
    <text evidence="12">Belongs to the radical SAM superfamily. RlmN family.</text>
</comment>
<dbReference type="InterPro" id="IPR027492">
    <property type="entry name" value="RNA_MTrfase_RlmN"/>
</dbReference>
<evidence type="ECO:0000256" key="1">
    <source>
        <dbReference type="ARBA" id="ARBA00004496"/>
    </source>
</evidence>
<comment type="miscellaneous">
    <text evidence="12">Reaction proceeds by a ping-pong mechanism involving intermediate methylation of a conserved cysteine residue.</text>
</comment>
<dbReference type="GO" id="GO:0005737">
    <property type="term" value="C:cytoplasm"/>
    <property type="evidence" value="ECO:0007669"/>
    <property type="project" value="UniProtKB-SubCell"/>
</dbReference>
<evidence type="ECO:0000256" key="2">
    <source>
        <dbReference type="ARBA" id="ARBA00022485"/>
    </source>
</evidence>
<evidence type="ECO:0000313" key="15">
    <source>
        <dbReference type="EMBL" id="CAA9348918.1"/>
    </source>
</evidence>
<dbReference type="EC" id="2.1.1.192" evidence="12"/>
<dbReference type="GO" id="GO:0070475">
    <property type="term" value="P:rRNA base methylation"/>
    <property type="evidence" value="ECO:0007669"/>
    <property type="project" value="UniProtKB-UniRule"/>
</dbReference>
<feature type="active site" description="Proton acceptor" evidence="12">
    <location>
        <position position="112"/>
    </location>
</feature>
<gene>
    <name evidence="12" type="primary">rlmN</name>
    <name evidence="15" type="ORF">AVDCRST_MAG36-1827</name>
</gene>
<feature type="active site" description="S-methylcysteine intermediate" evidence="12">
    <location>
        <position position="367"/>
    </location>
</feature>
<dbReference type="SFLD" id="SFLDS00029">
    <property type="entry name" value="Radical_SAM"/>
    <property type="match status" value="1"/>
</dbReference>
<keyword evidence="3 12" id="KW-0963">Cytoplasm</keyword>
<evidence type="ECO:0000256" key="10">
    <source>
        <dbReference type="ARBA" id="ARBA00023014"/>
    </source>
</evidence>
<evidence type="ECO:0000256" key="13">
    <source>
        <dbReference type="SAM" id="MobiDB-lite"/>
    </source>
</evidence>
<feature type="binding site" evidence="12">
    <location>
        <begin position="244"/>
        <end position="246"/>
    </location>
    <ligand>
        <name>S-adenosyl-L-methionine</name>
        <dbReference type="ChEBI" id="CHEBI:59789"/>
    </ligand>
</feature>
<name>A0A6J4M3J7_9ACTN</name>
<dbReference type="InterPro" id="IPR007197">
    <property type="entry name" value="rSAM"/>
</dbReference>
<dbReference type="GO" id="GO:0000049">
    <property type="term" value="F:tRNA binding"/>
    <property type="evidence" value="ECO:0007669"/>
    <property type="project" value="UniProtKB-UniRule"/>
</dbReference>
<dbReference type="CDD" id="cd01335">
    <property type="entry name" value="Radical_SAM"/>
    <property type="match status" value="1"/>
</dbReference>
<feature type="binding site" evidence="12">
    <location>
        <position position="136"/>
    </location>
    <ligand>
        <name>[4Fe-4S] cluster</name>
        <dbReference type="ChEBI" id="CHEBI:49883"/>
        <note>4Fe-4S-S-AdoMet</note>
    </ligand>
</feature>
<dbReference type="SUPFAM" id="SSF102114">
    <property type="entry name" value="Radical SAM enzymes"/>
    <property type="match status" value="1"/>
</dbReference>
<dbReference type="PROSITE" id="PS51918">
    <property type="entry name" value="RADICAL_SAM"/>
    <property type="match status" value="1"/>
</dbReference>
<dbReference type="EMBL" id="CADCUH010000123">
    <property type="protein sequence ID" value="CAA9348918.1"/>
    <property type="molecule type" value="Genomic_DNA"/>
</dbReference>
<feature type="domain" description="Radical SAM core" evidence="14">
    <location>
        <begin position="118"/>
        <end position="361"/>
    </location>
</feature>
<accession>A0A6J4M3J7</accession>
<dbReference type="GO" id="GO:0046872">
    <property type="term" value="F:metal ion binding"/>
    <property type="evidence" value="ECO:0007669"/>
    <property type="project" value="UniProtKB-KW"/>
</dbReference>
<evidence type="ECO:0000256" key="6">
    <source>
        <dbReference type="ARBA" id="ARBA00022679"/>
    </source>
</evidence>
<evidence type="ECO:0000256" key="3">
    <source>
        <dbReference type="ARBA" id="ARBA00022490"/>
    </source>
</evidence>
<dbReference type="SFLD" id="SFLDG01062">
    <property type="entry name" value="methyltransferase_(Class_A)"/>
    <property type="match status" value="1"/>
</dbReference>
<organism evidence="15">
    <name type="scientific">uncultured Nocardioidaceae bacterium</name>
    <dbReference type="NCBI Taxonomy" id="253824"/>
    <lineage>
        <taxon>Bacteria</taxon>
        <taxon>Bacillati</taxon>
        <taxon>Actinomycetota</taxon>
        <taxon>Actinomycetes</taxon>
        <taxon>Propionibacteriales</taxon>
        <taxon>Nocardioidaceae</taxon>
        <taxon>environmental samples</taxon>
    </lineage>
</organism>
<dbReference type="SMART" id="SM00729">
    <property type="entry name" value="Elp3"/>
    <property type="match status" value="1"/>
</dbReference>
<dbReference type="Pfam" id="PF04055">
    <property type="entry name" value="Radical_SAM"/>
    <property type="match status" value="1"/>
</dbReference>
<dbReference type="Gene3D" id="3.20.20.70">
    <property type="entry name" value="Aldolase class I"/>
    <property type="match status" value="1"/>
</dbReference>
<comment type="function">
    <text evidence="12">Specifically methylates position 2 of adenine 2503 in 23S rRNA and position 2 of adenine 37 in tRNAs.</text>
</comment>
<keyword evidence="2 12" id="KW-0004">4Fe-4S</keyword>
<comment type="cofactor">
    <cofactor evidence="12">
        <name>[4Fe-4S] cluster</name>
        <dbReference type="ChEBI" id="CHEBI:49883"/>
    </cofactor>
    <text evidence="12">Binds 1 [4Fe-4S] cluster. The cluster is coordinated with 3 cysteines and an exchangeable S-adenosyl-L-methionine.</text>
</comment>
<dbReference type="PANTHER" id="PTHR30544">
    <property type="entry name" value="23S RRNA METHYLTRANSFERASE"/>
    <property type="match status" value="1"/>
</dbReference>
<reference evidence="15" key="1">
    <citation type="submission" date="2020-02" db="EMBL/GenBank/DDBJ databases">
        <authorList>
            <person name="Meier V. D."/>
        </authorList>
    </citation>
    <scope>NUCLEOTIDE SEQUENCE</scope>
    <source>
        <strain evidence="15">AVDCRST_MAG36</strain>
    </source>
</reference>
<dbReference type="GO" id="GO:0070040">
    <property type="term" value="F:rRNA (adenine(2503)-C2-)-methyltransferase activity"/>
    <property type="evidence" value="ECO:0007669"/>
    <property type="project" value="UniProtKB-UniRule"/>
</dbReference>
<sequence length="375" mass="40351">MTSATRTLPLVLSEPRGRRKPPRHLADLTSAERKDAVLAAGLPGFRAKQLSTHYFGRLVTDPAEMTDLPAAEREQLVAAVLPRLLDPVTTTATDAGTTRKTLWRLFDGALVESVLMRYPDRATMCVSSQAGCGMACPFCATGQGGLQRNMSTAEIVEQVVDGARALARGEVPGGPGRVSNVVFMGMGEPMANYAAVIGAVRRITDPSPDGLGISARGVTVSTVGLVPRIDQLAQEGVPVTLAVSLHAPDDELRDELVPVNTRWKVDEVVDAARRYAGTTGRRVSIEYALIKDVNDQAWRADLLADVLLARGDRGWVHVNLIPLNPTPGSKWTASRREDEREFVRRLSARGVSTTVRDTRGREIDGACGQLAATAQ</sequence>
<dbReference type="GO" id="GO:0051539">
    <property type="term" value="F:4 iron, 4 sulfur cluster binding"/>
    <property type="evidence" value="ECO:0007669"/>
    <property type="project" value="UniProtKB-UniRule"/>
</dbReference>
<dbReference type="NCBIfam" id="TIGR00048">
    <property type="entry name" value="rRNA_mod_RlmN"/>
    <property type="match status" value="1"/>
</dbReference>
<evidence type="ECO:0000256" key="5">
    <source>
        <dbReference type="ARBA" id="ARBA00022603"/>
    </source>
</evidence>
<comment type="catalytic activity">
    <reaction evidence="12">
        <text>adenosine(37) in tRNA + 2 reduced [2Fe-2S]-[ferredoxin] + 2 S-adenosyl-L-methionine = 2-methyladenosine(37) in tRNA + 5'-deoxyadenosine + L-methionine + 2 oxidized [2Fe-2S]-[ferredoxin] + S-adenosyl-L-homocysteine</text>
        <dbReference type="Rhea" id="RHEA:43332"/>
        <dbReference type="Rhea" id="RHEA-COMP:10000"/>
        <dbReference type="Rhea" id="RHEA-COMP:10001"/>
        <dbReference type="Rhea" id="RHEA-COMP:10162"/>
        <dbReference type="Rhea" id="RHEA-COMP:10485"/>
        <dbReference type="ChEBI" id="CHEBI:17319"/>
        <dbReference type="ChEBI" id="CHEBI:33737"/>
        <dbReference type="ChEBI" id="CHEBI:33738"/>
        <dbReference type="ChEBI" id="CHEBI:57844"/>
        <dbReference type="ChEBI" id="CHEBI:57856"/>
        <dbReference type="ChEBI" id="CHEBI:59789"/>
        <dbReference type="ChEBI" id="CHEBI:74411"/>
        <dbReference type="ChEBI" id="CHEBI:74497"/>
        <dbReference type="EC" id="2.1.1.192"/>
    </reaction>
</comment>
<dbReference type="GO" id="GO:0019843">
    <property type="term" value="F:rRNA binding"/>
    <property type="evidence" value="ECO:0007669"/>
    <property type="project" value="UniProtKB-UniRule"/>
</dbReference>
<dbReference type="SFLD" id="SFLDF00275">
    <property type="entry name" value="adenosine_C2_methyltransferase"/>
    <property type="match status" value="1"/>
</dbReference>
<dbReference type="AlphaFoldDB" id="A0A6J4M3J7"/>
<keyword evidence="6 12" id="KW-0808">Transferase</keyword>
<keyword evidence="9 12" id="KW-0408">Iron</keyword>
<dbReference type="InterPro" id="IPR040072">
    <property type="entry name" value="Methyltransferase_A"/>
</dbReference>
<comment type="caution">
    <text evidence="12">Lacks conserved residue(s) required for the propagation of feature annotation.</text>
</comment>
<protein>
    <recommendedName>
        <fullName evidence="12">Probable dual-specificity RNA methyltransferase RlmN</fullName>
        <ecNumber evidence="12">2.1.1.192</ecNumber>
    </recommendedName>
    <alternativeName>
        <fullName evidence="12">23S rRNA (adenine(2503)-C(2))-methyltransferase</fullName>
    </alternativeName>
    <alternativeName>
        <fullName evidence="12">23S rRNA m2A2503 methyltransferase</fullName>
    </alternativeName>
    <alternativeName>
        <fullName evidence="12">Ribosomal RNA large subunit methyltransferase N</fullName>
    </alternativeName>
    <alternativeName>
        <fullName evidence="12">tRNA (adenine(37)-C(2))-methyltransferase</fullName>
    </alternativeName>
    <alternativeName>
        <fullName evidence="12">tRNA m2A37 methyltransferase</fullName>
    </alternativeName>
</protein>
<dbReference type="Gene3D" id="1.10.150.530">
    <property type="match status" value="1"/>
</dbReference>
<feature type="region of interest" description="Disordered" evidence="13">
    <location>
        <begin position="1"/>
        <end position="23"/>
    </location>
</feature>
<keyword evidence="11 12" id="KW-1015">Disulfide bond</keyword>
<dbReference type="GO" id="GO:0030488">
    <property type="term" value="P:tRNA methylation"/>
    <property type="evidence" value="ECO:0007669"/>
    <property type="project" value="UniProtKB-UniRule"/>
</dbReference>
<keyword evidence="5 12" id="KW-0489">Methyltransferase</keyword>
<dbReference type="PANTHER" id="PTHR30544:SF5">
    <property type="entry name" value="RADICAL SAM CORE DOMAIN-CONTAINING PROTEIN"/>
    <property type="match status" value="1"/>
</dbReference>
<keyword evidence="10 12" id="KW-0411">Iron-sulfur</keyword>
<evidence type="ECO:0000256" key="8">
    <source>
        <dbReference type="ARBA" id="ARBA00022723"/>
    </source>
</evidence>
<comment type="subcellular location">
    <subcellularLocation>
        <location evidence="1 12">Cytoplasm</location>
    </subcellularLocation>
</comment>
<feature type="binding site" evidence="12">
    <location>
        <position position="132"/>
    </location>
    <ligand>
        <name>[4Fe-4S] cluster</name>
        <dbReference type="ChEBI" id="CHEBI:49883"/>
        <note>4Fe-4S-S-AdoMet</note>
    </ligand>
</feature>
<evidence type="ECO:0000256" key="4">
    <source>
        <dbReference type="ARBA" id="ARBA00022552"/>
    </source>
</evidence>
<dbReference type="PIRSF" id="PIRSF006004">
    <property type="entry name" value="CHP00048"/>
    <property type="match status" value="1"/>
</dbReference>
<proteinExistence type="inferred from homology"/>
<dbReference type="InterPro" id="IPR058240">
    <property type="entry name" value="rSAM_sf"/>
</dbReference>
<feature type="binding site" evidence="12">
    <location>
        <position position="324"/>
    </location>
    <ligand>
        <name>S-adenosyl-L-methionine</name>
        <dbReference type="ChEBI" id="CHEBI:59789"/>
    </ligand>
</feature>
<evidence type="ECO:0000256" key="9">
    <source>
        <dbReference type="ARBA" id="ARBA00023004"/>
    </source>
</evidence>
<dbReference type="InterPro" id="IPR006638">
    <property type="entry name" value="Elp3/MiaA/NifB-like_rSAM"/>
</dbReference>
<evidence type="ECO:0000256" key="11">
    <source>
        <dbReference type="ARBA" id="ARBA00023157"/>
    </source>
</evidence>
<keyword evidence="12" id="KW-0819">tRNA processing</keyword>
<evidence type="ECO:0000259" key="14">
    <source>
        <dbReference type="PROSITE" id="PS51918"/>
    </source>
</evidence>
<feature type="binding site" evidence="12">
    <location>
        <position position="139"/>
    </location>
    <ligand>
        <name>[4Fe-4S] cluster</name>
        <dbReference type="ChEBI" id="CHEBI:49883"/>
        <note>4Fe-4S-S-AdoMet</note>
    </ligand>
</feature>
<feature type="binding site" evidence="12">
    <location>
        <position position="221"/>
    </location>
    <ligand>
        <name>S-adenosyl-L-methionine</name>
        <dbReference type="ChEBI" id="CHEBI:59789"/>
    </ligand>
</feature>
<keyword evidence="7 12" id="KW-0949">S-adenosyl-L-methionine</keyword>
<evidence type="ECO:0000256" key="7">
    <source>
        <dbReference type="ARBA" id="ARBA00022691"/>
    </source>
</evidence>
<keyword evidence="4 12" id="KW-0698">rRNA processing</keyword>
<dbReference type="InterPro" id="IPR004383">
    <property type="entry name" value="rRNA_lsu_MTrfase_RlmN/Cfr"/>
</dbReference>
<keyword evidence="8 12" id="KW-0479">Metal-binding</keyword>
<evidence type="ECO:0000256" key="12">
    <source>
        <dbReference type="HAMAP-Rule" id="MF_01849"/>
    </source>
</evidence>
<comment type="catalytic activity">
    <reaction evidence="12">
        <text>adenosine(2503) in 23S rRNA + 2 reduced [2Fe-2S]-[ferredoxin] + 2 S-adenosyl-L-methionine = 2-methyladenosine(2503) in 23S rRNA + 5'-deoxyadenosine + L-methionine + 2 oxidized [2Fe-2S]-[ferredoxin] + S-adenosyl-L-homocysteine</text>
        <dbReference type="Rhea" id="RHEA:42916"/>
        <dbReference type="Rhea" id="RHEA-COMP:10000"/>
        <dbReference type="Rhea" id="RHEA-COMP:10001"/>
        <dbReference type="Rhea" id="RHEA-COMP:10152"/>
        <dbReference type="Rhea" id="RHEA-COMP:10282"/>
        <dbReference type="ChEBI" id="CHEBI:17319"/>
        <dbReference type="ChEBI" id="CHEBI:33737"/>
        <dbReference type="ChEBI" id="CHEBI:33738"/>
        <dbReference type="ChEBI" id="CHEBI:57844"/>
        <dbReference type="ChEBI" id="CHEBI:57856"/>
        <dbReference type="ChEBI" id="CHEBI:59789"/>
        <dbReference type="ChEBI" id="CHEBI:74411"/>
        <dbReference type="ChEBI" id="CHEBI:74497"/>
        <dbReference type="EC" id="2.1.1.192"/>
    </reaction>
</comment>